<dbReference type="PANTHER" id="PTHR37953">
    <property type="entry name" value="UPF0127 PROTEIN MJ1496"/>
    <property type="match status" value="1"/>
</dbReference>
<dbReference type="InterPro" id="IPR038695">
    <property type="entry name" value="Saro_0823-like_sf"/>
</dbReference>
<sequence>MKEPSLNIRLLATLLAALMLLGSGCAGQENGAAPAITAEGLDGEPQRGLEEIELRMGDVSLRAEVADTHESRQHGLMYRLELADDQGMLFVYPRAWRLSFWMQNTYIPLDIAFIDRSGFIIDIQSMEPLTTHSHRAPAPIPYALEVNRGWFEANDIQIGDHVQGLPSPATAE</sequence>
<reference evidence="2 3" key="1">
    <citation type="submission" date="2023-12" db="EMBL/GenBank/DDBJ databases">
        <title>Whole-genome sequencing of halo(alkali)philic microorganisms from hypersaline lakes.</title>
        <authorList>
            <person name="Sorokin D.Y."/>
            <person name="Merkel A.Y."/>
            <person name="Messina E."/>
            <person name="Yakimov M."/>
        </authorList>
    </citation>
    <scope>NUCLEOTIDE SEQUENCE [LARGE SCALE GENOMIC DNA]</scope>
    <source>
        <strain evidence="2 3">AB-CW1</strain>
    </source>
</reference>
<dbReference type="Pfam" id="PF02643">
    <property type="entry name" value="DUF192"/>
    <property type="match status" value="1"/>
</dbReference>
<feature type="chain" id="PRO_5042968866" evidence="1">
    <location>
        <begin position="29"/>
        <end position="172"/>
    </location>
</feature>
<dbReference type="Proteomes" id="UP001302316">
    <property type="component" value="Unassembled WGS sequence"/>
</dbReference>
<keyword evidence="3" id="KW-1185">Reference proteome</keyword>
<protein>
    <submittedName>
        <fullName evidence="2">DUF192 domain-containing protein</fullName>
    </submittedName>
</protein>
<evidence type="ECO:0000313" key="2">
    <source>
        <dbReference type="EMBL" id="MEA5446444.1"/>
    </source>
</evidence>
<keyword evidence="1" id="KW-0732">Signal</keyword>
<name>A0AAP6MKJ1_9GAMM</name>
<feature type="signal peptide" evidence="1">
    <location>
        <begin position="1"/>
        <end position="28"/>
    </location>
</feature>
<comment type="caution">
    <text evidence="2">The sequence shown here is derived from an EMBL/GenBank/DDBJ whole genome shotgun (WGS) entry which is preliminary data.</text>
</comment>
<evidence type="ECO:0000313" key="3">
    <source>
        <dbReference type="Proteomes" id="UP001302316"/>
    </source>
</evidence>
<dbReference type="PROSITE" id="PS51257">
    <property type="entry name" value="PROKAR_LIPOPROTEIN"/>
    <property type="match status" value="1"/>
</dbReference>
<dbReference type="Gene3D" id="2.60.120.1140">
    <property type="entry name" value="Protein of unknown function DUF192"/>
    <property type="match status" value="1"/>
</dbReference>
<evidence type="ECO:0000256" key="1">
    <source>
        <dbReference type="SAM" id="SignalP"/>
    </source>
</evidence>
<proteinExistence type="predicted"/>
<dbReference type="AlphaFoldDB" id="A0AAP6MKJ1"/>
<dbReference type="EMBL" id="JAYGII010000033">
    <property type="protein sequence ID" value="MEA5446444.1"/>
    <property type="molecule type" value="Genomic_DNA"/>
</dbReference>
<accession>A0AAP6MKJ1</accession>
<gene>
    <name evidence="2" type="ORF">VCB98_11495</name>
</gene>
<dbReference type="RefSeq" id="WP_346052676.1">
    <property type="nucleotide sequence ID" value="NZ_JAYGII010000033.1"/>
</dbReference>
<dbReference type="InterPro" id="IPR003795">
    <property type="entry name" value="DUF192"/>
</dbReference>
<dbReference type="PANTHER" id="PTHR37953:SF1">
    <property type="entry name" value="UPF0127 PROTEIN MJ1496"/>
    <property type="match status" value="1"/>
</dbReference>
<organism evidence="2 3">
    <name type="scientific">Natronospira elongata</name>
    <dbReference type="NCBI Taxonomy" id="3110268"/>
    <lineage>
        <taxon>Bacteria</taxon>
        <taxon>Pseudomonadati</taxon>
        <taxon>Pseudomonadota</taxon>
        <taxon>Gammaproteobacteria</taxon>
        <taxon>Natronospirales</taxon>
        <taxon>Natronospiraceae</taxon>
        <taxon>Natronospira</taxon>
    </lineage>
</organism>